<gene>
    <name evidence="6" type="ORF">EV652_101848</name>
</gene>
<dbReference type="InterPro" id="IPR051081">
    <property type="entry name" value="HTH_MetalResp_TranReg"/>
</dbReference>
<dbReference type="Pfam" id="PF12840">
    <property type="entry name" value="HTH_20"/>
    <property type="match status" value="1"/>
</dbReference>
<dbReference type="InterPro" id="IPR001845">
    <property type="entry name" value="HTH_ArsR_DNA-bd_dom"/>
</dbReference>
<evidence type="ECO:0000256" key="3">
    <source>
        <dbReference type="ARBA" id="ARBA00023163"/>
    </source>
</evidence>
<feature type="domain" description="HTH arsR-type" evidence="5">
    <location>
        <begin position="9"/>
        <end position="105"/>
    </location>
</feature>
<dbReference type="CDD" id="cd00090">
    <property type="entry name" value="HTH_ARSR"/>
    <property type="match status" value="1"/>
</dbReference>
<dbReference type="EMBL" id="SLWN01000001">
    <property type="protein sequence ID" value="TCO35960.1"/>
    <property type="molecule type" value="Genomic_DNA"/>
</dbReference>
<dbReference type="PANTHER" id="PTHR33154">
    <property type="entry name" value="TRANSCRIPTIONAL REGULATOR, ARSR FAMILY"/>
    <property type="match status" value="1"/>
</dbReference>
<comment type="caution">
    <text evidence="6">The sequence shown here is derived from an EMBL/GenBank/DDBJ whole genome shotgun (WGS) entry which is preliminary data.</text>
</comment>
<evidence type="ECO:0000259" key="5">
    <source>
        <dbReference type="PROSITE" id="PS50987"/>
    </source>
</evidence>
<evidence type="ECO:0000256" key="1">
    <source>
        <dbReference type="ARBA" id="ARBA00023015"/>
    </source>
</evidence>
<evidence type="ECO:0000256" key="2">
    <source>
        <dbReference type="ARBA" id="ARBA00023125"/>
    </source>
</evidence>
<keyword evidence="2 6" id="KW-0238">DNA-binding</keyword>
<protein>
    <submittedName>
        <fullName evidence="6">DNA-binding transcriptional ArsR family regulator</fullName>
    </submittedName>
</protein>
<dbReference type="PANTHER" id="PTHR33154:SF33">
    <property type="entry name" value="TRANSCRIPTIONAL REPRESSOR SDPR"/>
    <property type="match status" value="1"/>
</dbReference>
<proteinExistence type="predicted"/>
<dbReference type="GO" id="GO:0003677">
    <property type="term" value="F:DNA binding"/>
    <property type="evidence" value="ECO:0007669"/>
    <property type="project" value="UniProtKB-KW"/>
</dbReference>
<keyword evidence="3" id="KW-0804">Transcription</keyword>
<name>A0A4V2S1D6_9ACTN</name>
<organism evidence="6 7">
    <name type="scientific">Kribbella steppae</name>
    <dbReference type="NCBI Taxonomy" id="2512223"/>
    <lineage>
        <taxon>Bacteria</taxon>
        <taxon>Bacillati</taxon>
        <taxon>Actinomycetota</taxon>
        <taxon>Actinomycetes</taxon>
        <taxon>Propionibacteriales</taxon>
        <taxon>Kribbellaceae</taxon>
        <taxon>Kribbella</taxon>
    </lineage>
</organism>
<dbReference type="PRINTS" id="PR00778">
    <property type="entry name" value="HTHARSR"/>
</dbReference>
<dbReference type="SUPFAM" id="SSF46785">
    <property type="entry name" value="Winged helix' DNA-binding domain"/>
    <property type="match status" value="1"/>
</dbReference>
<reference evidence="6 7" key="1">
    <citation type="journal article" date="2015" name="Stand. Genomic Sci.">
        <title>Genomic Encyclopedia of Bacterial and Archaeal Type Strains, Phase III: the genomes of soil and plant-associated and newly described type strains.</title>
        <authorList>
            <person name="Whitman W.B."/>
            <person name="Woyke T."/>
            <person name="Klenk H.P."/>
            <person name="Zhou Y."/>
            <person name="Lilburn T.G."/>
            <person name="Beck B.J."/>
            <person name="De Vos P."/>
            <person name="Vandamme P."/>
            <person name="Eisen J.A."/>
            <person name="Garrity G."/>
            <person name="Hugenholtz P."/>
            <person name="Kyrpides N.C."/>
        </authorList>
    </citation>
    <scope>NUCLEOTIDE SEQUENCE [LARGE SCALE GENOMIC DNA]</scope>
    <source>
        <strain evidence="6 7">VKM Ac-2572</strain>
    </source>
</reference>
<evidence type="ECO:0000313" key="6">
    <source>
        <dbReference type="EMBL" id="TCO35960.1"/>
    </source>
</evidence>
<feature type="compositionally biased region" description="Low complexity" evidence="4">
    <location>
        <begin position="128"/>
        <end position="139"/>
    </location>
</feature>
<feature type="region of interest" description="Disordered" evidence="4">
    <location>
        <begin position="126"/>
        <end position="167"/>
    </location>
</feature>
<accession>A0A4V2S1D6</accession>
<dbReference type="InterPro" id="IPR036390">
    <property type="entry name" value="WH_DNA-bd_sf"/>
</dbReference>
<dbReference type="RefSeq" id="WP_242001538.1">
    <property type="nucleotide sequence ID" value="NZ_SLWN01000001.1"/>
</dbReference>
<dbReference type="InterPro" id="IPR036388">
    <property type="entry name" value="WH-like_DNA-bd_sf"/>
</dbReference>
<dbReference type="InterPro" id="IPR011991">
    <property type="entry name" value="ArsR-like_HTH"/>
</dbReference>
<evidence type="ECO:0000313" key="7">
    <source>
        <dbReference type="Proteomes" id="UP000294508"/>
    </source>
</evidence>
<dbReference type="AlphaFoldDB" id="A0A4V2S1D6"/>
<feature type="compositionally biased region" description="Basic and acidic residues" evidence="4">
    <location>
        <begin position="158"/>
        <end position="167"/>
    </location>
</feature>
<keyword evidence="7" id="KW-1185">Reference proteome</keyword>
<dbReference type="Proteomes" id="UP000294508">
    <property type="component" value="Unassembled WGS sequence"/>
</dbReference>
<dbReference type="NCBIfam" id="NF033788">
    <property type="entry name" value="HTH_metalloreg"/>
    <property type="match status" value="1"/>
</dbReference>
<keyword evidence="1" id="KW-0805">Transcription regulation</keyword>
<dbReference type="Gene3D" id="1.10.10.10">
    <property type="entry name" value="Winged helix-like DNA-binding domain superfamily/Winged helix DNA-binding domain"/>
    <property type="match status" value="1"/>
</dbReference>
<dbReference type="SMART" id="SM00418">
    <property type="entry name" value="HTH_ARSR"/>
    <property type="match status" value="1"/>
</dbReference>
<sequence length="167" mass="16865">MSDVLDSSLGSGAPAVRVDGVLGALGDATRRAVVELLAAGGGRTATSLAGELPVTRQAVVQHLAVLREAGLVESRRLGRDVRFELCSQALTETAAWIADVAAQWDSRLAVIAEIAETAQVEAVLSENPASPADLSASPATQSGSPATLSGGPATAPRAVRESGGDAR</sequence>
<dbReference type="GO" id="GO:0003700">
    <property type="term" value="F:DNA-binding transcription factor activity"/>
    <property type="evidence" value="ECO:0007669"/>
    <property type="project" value="InterPro"/>
</dbReference>
<evidence type="ECO:0000256" key="4">
    <source>
        <dbReference type="SAM" id="MobiDB-lite"/>
    </source>
</evidence>
<dbReference type="PROSITE" id="PS50987">
    <property type="entry name" value="HTH_ARSR_2"/>
    <property type="match status" value="1"/>
</dbReference>